<dbReference type="EMBL" id="MHKB01000009">
    <property type="protein sequence ID" value="OGY79284.1"/>
    <property type="molecule type" value="Genomic_DNA"/>
</dbReference>
<dbReference type="STRING" id="1798540.A3B74_00325"/>
<evidence type="ECO:0000313" key="1">
    <source>
        <dbReference type="EMBL" id="OGY79284.1"/>
    </source>
</evidence>
<dbReference type="Gene3D" id="1.10.10.410">
    <property type="match status" value="1"/>
</dbReference>
<name>A0A1G2AQU9_9BACT</name>
<dbReference type="GO" id="GO:0016884">
    <property type="term" value="F:carbon-nitrogen ligase activity, with glutamine as amido-N-donor"/>
    <property type="evidence" value="ECO:0007669"/>
    <property type="project" value="InterPro"/>
</dbReference>
<accession>A0A1G2AQU9</accession>
<evidence type="ECO:0008006" key="3">
    <source>
        <dbReference type="Google" id="ProtNLM"/>
    </source>
</evidence>
<dbReference type="Gene3D" id="1.10.1510.10">
    <property type="entry name" value="Uncharacterised protein YqeY/AIM41 PF09424, N-terminal domain"/>
    <property type="match status" value="1"/>
</dbReference>
<gene>
    <name evidence="1" type="ORF">A3B74_00325</name>
</gene>
<dbReference type="SUPFAM" id="SSF89095">
    <property type="entry name" value="GatB/YqeY motif"/>
    <property type="match status" value="1"/>
</dbReference>
<reference evidence="1 2" key="1">
    <citation type="journal article" date="2016" name="Nat. Commun.">
        <title>Thousands of microbial genomes shed light on interconnected biogeochemical processes in an aquifer system.</title>
        <authorList>
            <person name="Anantharaman K."/>
            <person name="Brown C.T."/>
            <person name="Hug L.A."/>
            <person name="Sharon I."/>
            <person name="Castelle C.J."/>
            <person name="Probst A.J."/>
            <person name="Thomas B.C."/>
            <person name="Singh A."/>
            <person name="Wilkins M.J."/>
            <person name="Karaoz U."/>
            <person name="Brodie E.L."/>
            <person name="Williams K.H."/>
            <person name="Hubbard S.S."/>
            <person name="Banfield J.F."/>
        </authorList>
    </citation>
    <scope>NUCLEOTIDE SEQUENCE [LARGE SCALE GENOMIC DNA]</scope>
</reference>
<evidence type="ECO:0000313" key="2">
    <source>
        <dbReference type="Proteomes" id="UP000177165"/>
    </source>
</evidence>
<dbReference type="Proteomes" id="UP000177165">
    <property type="component" value="Unassembled WGS sequence"/>
</dbReference>
<dbReference type="InterPro" id="IPR042184">
    <property type="entry name" value="YqeY/Aim41_N"/>
</dbReference>
<dbReference type="Pfam" id="PF09424">
    <property type="entry name" value="YqeY"/>
    <property type="match status" value="1"/>
</dbReference>
<sequence>MSLVERISKDLIQALKQKDSERALVLRSIKATLKNLEIEKRIKIPDDALTLTALQKEAKKRKEAMTLYEQAQRHDLAKKESSELTIIETYLPKQLSEQELQEIIQKIITESSEKNFGHLMKATMSHVKGRVDGKLVQTVLKKMLEAK</sequence>
<dbReference type="PANTHER" id="PTHR28055:SF1">
    <property type="entry name" value="ALTERED INHERITANCE OF MITOCHONDRIA PROTEIN 41, MITOCHONDRIAL"/>
    <property type="match status" value="1"/>
</dbReference>
<dbReference type="InterPro" id="IPR003789">
    <property type="entry name" value="Asn/Gln_tRNA_amidoTrase-B-like"/>
</dbReference>
<proteinExistence type="predicted"/>
<dbReference type="InterPro" id="IPR023168">
    <property type="entry name" value="GatB_Yqey_C_2"/>
</dbReference>
<protein>
    <recommendedName>
        <fullName evidence="3">Glutamyl-tRNA amidotransferase</fullName>
    </recommendedName>
</protein>
<dbReference type="InterPro" id="IPR019004">
    <property type="entry name" value="YqeY/Aim41"/>
</dbReference>
<comment type="caution">
    <text evidence="1">The sequence shown here is derived from an EMBL/GenBank/DDBJ whole genome shotgun (WGS) entry which is preliminary data.</text>
</comment>
<dbReference type="PANTHER" id="PTHR28055">
    <property type="entry name" value="ALTERED INHERITANCE OF MITOCHONDRIA PROTEIN 41, MITOCHONDRIAL"/>
    <property type="match status" value="1"/>
</dbReference>
<organism evidence="1 2">
    <name type="scientific">Candidatus Kerfeldbacteria bacterium RIFCSPHIGHO2_02_FULL_42_14</name>
    <dbReference type="NCBI Taxonomy" id="1798540"/>
    <lineage>
        <taxon>Bacteria</taxon>
        <taxon>Candidatus Kerfeldiibacteriota</taxon>
    </lineage>
</organism>
<dbReference type="AlphaFoldDB" id="A0A1G2AQU9"/>